<evidence type="ECO:0000313" key="1">
    <source>
        <dbReference type="EMBL" id="GFE64367.1"/>
    </source>
</evidence>
<keyword evidence="2" id="KW-1185">Reference proteome</keyword>
<comment type="caution">
    <text evidence="1">The sequence shown here is derived from an EMBL/GenBank/DDBJ whole genome shotgun (WGS) entry which is preliminary data.</text>
</comment>
<dbReference type="OrthoDB" id="2087554at2"/>
<evidence type="ECO:0008006" key="3">
    <source>
        <dbReference type="Google" id="ProtNLM"/>
    </source>
</evidence>
<proteinExistence type="predicted"/>
<gene>
    <name evidence="1" type="ORF">KIN_14410</name>
</gene>
<accession>A0A6N6JEI0</accession>
<sequence>MNTVFSTFPRTEAPPSFVSDVYNAFHAHDGHIATENLDKGLTSDQVLEIVRPDLVSLGFLVESGKTRPQKLQRPVFFGENAVPSLQYEVDAWHPQWRVGLEVEAGRAKMGNAIYRDLIQALVMVELEYLFLAVPLAYKYKSGGKTVRSKDYEHTVSVAEALYGHSRIVMPFSLCVIGY</sequence>
<organism evidence="1 2">
    <name type="scientific">Litoreibacter roseus</name>
    <dbReference type="NCBI Taxonomy" id="2601869"/>
    <lineage>
        <taxon>Bacteria</taxon>
        <taxon>Pseudomonadati</taxon>
        <taxon>Pseudomonadota</taxon>
        <taxon>Alphaproteobacteria</taxon>
        <taxon>Rhodobacterales</taxon>
        <taxon>Roseobacteraceae</taxon>
        <taxon>Litoreibacter</taxon>
    </lineage>
</organism>
<protein>
    <recommendedName>
        <fullName evidence="3">Restriction endonuclease BglII</fullName>
    </recommendedName>
</protein>
<dbReference type="Proteomes" id="UP000436822">
    <property type="component" value="Unassembled WGS sequence"/>
</dbReference>
<evidence type="ECO:0000313" key="2">
    <source>
        <dbReference type="Proteomes" id="UP000436822"/>
    </source>
</evidence>
<dbReference type="AlphaFoldDB" id="A0A6N6JEI0"/>
<dbReference type="EMBL" id="BLJE01000002">
    <property type="protein sequence ID" value="GFE64367.1"/>
    <property type="molecule type" value="Genomic_DNA"/>
</dbReference>
<dbReference type="RefSeq" id="WP_159805495.1">
    <property type="nucleotide sequence ID" value="NZ_BLJE01000002.1"/>
</dbReference>
<reference evidence="1 2" key="1">
    <citation type="submission" date="2019-12" db="EMBL/GenBank/DDBJ databases">
        <title>Litoreibacter badius sp. nov., a novel bacteriochlorophyll a-containing bacterium in the genus Litoreibacter.</title>
        <authorList>
            <person name="Kanamuro M."/>
            <person name="Takabe Y."/>
            <person name="Mori K."/>
            <person name="Takaichi S."/>
            <person name="Hanada S."/>
        </authorList>
    </citation>
    <scope>NUCLEOTIDE SEQUENCE [LARGE SCALE GENOMIC DNA]</scope>
    <source>
        <strain evidence="1 2">K6</strain>
    </source>
</reference>
<name>A0A6N6JEI0_9RHOB</name>